<gene>
    <name evidence="1" type="ORF">EV675_3598</name>
</gene>
<accession>A0A4Q7NDD6</accession>
<name>A0A4Q7NDD6_9BURK</name>
<evidence type="ECO:0000313" key="1">
    <source>
        <dbReference type="EMBL" id="RZS80985.1"/>
    </source>
</evidence>
<dbReference type="EMBL" id="SGXC01000002">
    <property type="protein sequence ID" value="RZS80985.1"/>
    <property type="molecule type" value="Genomic_DNA"/>
</dbReference>
<reference evidence="1 2" key="1">
    <citation type="submission" date="2019-02" db="EMBL/GenBank/DDBJ databases">
        <title>Genomic Encyclopedia of Type Strains, Phase IV (KMG-IV): sequencing the most valuable type-strain genomes for metagenomic binning, comparative biology and taxonomic classification.</title>
        <authorList>
            <person name="Goeker M."/>
        </authorList>
    </citation>
    <scope>NUCLEOTIDE SEQUENCE [LARGE SCALE GENOMIC DNA]</scope>
    <source>
        <strain evidence="1 2">K24</strain>
    </source>
</reference>
<evidence type="ECO:0000313" key="2">
    <source>
        <dbReference type="Proteomes" id="UP000292445"/>
    </source>
</evidence>
<sequence length="126" mass="13211">MTPIDLAGPLVSSAALLDLPDDPATRQALAALQQRASRSVDSIVDRLATRLRADFLAAPEEPSGDHGLAEAGAHARRQAAIARDCRLLAQEMVFASLLHLENPQWNPLGPATPAPPPGVLAALLSN</sequence>
<dbReference type="RefSeq" id="WP_130358580.1">
    <property type="nucleotide sequence ID" value="NZ_SGXC01000002.1"/>
</dbReference>
<comment type="caution">
    <text evidence="1">The sequence shown here is derived from an EMBL/GenBank/DDBJ whole genome shotgun (WGS) entry which is preliminary data.</text>
</comment>
<proteinExistence type="predicted"/>
<dbReference type="AlphaFoldDB" id="A0A4Q7NDD6"/>
<dbReference type="Proteomes" id="UP000292445">
    <property type="component" value="Unassembled WGS sequence"/>
</dbReference>
<keyword evidence="2" id="KW-1185">Reference proteome</keyword>
<organism evidence="1 2">
    <name type="scientific">Pigmentiphaga kullae</name>
    <dbReference type="NCBI Taxonomy" id="151784"/>
    <lineage>
        <taxon>Bacteria</taxon>
        <taxon>Pseudomonadati</taxon>
        <taxon>Pseudomonadota</taxon>
        <taxon>Betaproteobacteria</taxon>
        <taxon>Burkholderiales</taxon>
        <taxon>Alcaligenaceae</taxon>
        <taxon>Pigmentiphaga</taxon>
    </lineage>
</organism>
<protein>
    <submittedName>
        <fullName evidence="1">Uncharacterized protein</fullName>
    </submittedName>
</protein>